<dbReference type="GO" id="GO:0005975">
    <property type="term" value="P:carbohydrate metabolic process"/>
    <property type="evidence" value="ECO:0007669"/>
    <property type="project" value="InterPro"/>
</dbReference>
<dbReference type="SUPFAM" id="SSF48208">
    <property type="entry name" value="Six-hairpin glycosidases"/>
    <property type="match status" value="1"/>
</dbReference>
<evidence type="ECO:0000256" key="1">
    <source>
        <dbReference type="ARBA" id="ARBA00022676"/>
    </source>
</evidence>
<dbReference type="Pfam" id="PF17167">
    <property type="entry name" value="Glyco_hydro_94"/>
    <property type="match status" value="1"/>
</dbReference>
<dbReference type="PANTHER" id="PTHR37469:SF2">
    <property type="entry name" value="CELLOBIONIC ACID PHOSPHORYLASE"/>
    <property type="match status" value="1"/>
</dbReference>
<dbReference type="SMART" id="SM01068">
    <property type="entry name" value="CBM_X"/>
    <property type="match status" value="1"/>
</dbReference>
<organism evidence="5 6">
    <name type="scientific">Candidatus Woykebacteria bacterium RBG_13_40_7b</name>
    <dbReference type="NCBI Taxonomy" id="1802594"/>
    <lineage>
        <taxon>Bacteria</taxon>
        <taxon>Candidatus Woykeibacteriota</taxon>
    </lineage>
</organism>
<sequence>MLNNKYGYFSDDGKEYIITDPNTPRPWINFLTNGTFTSLVSHTGGGYSFIVESSYNRITRELPGDSLLYDRPGRYIYVRDNETKKFWTLNWQPVLKKPQSWEGRVGLGYNKLKCLNEDIEGEITYFVPIDSNLEVWSVKLKNKSDKRRDLSLFSYVEWVLGGYWKDLTERIFDSLFNDVYFEDNIIYATKRRWERPDKPGIPWGYTAYLTGNQKFDRFDLNKEAFIGQYRNPAYPISVERGECQNSLGESEDAVGVLFKKVVLNPGEEFSCDFILGAEKNKEDIKRKVEEFFTHEKIEEELKKVKDFYENYLDKVWVKTPDPVFDLSLNIWNKYQTWVTANLGEMDSYFIGGSNFGFRDECQHIYGVLPIDSQFVKKWVVELLKHQLKEGQTAHSWNLVTDEAVVTNHSDDAQWLVMAVLNYLKETGDLNFLKEKIPYLDEGEGDVFEHTLAALDYTLFHVSPNGVPLRRTADWNDALAGGHLGRGESLMVANQLLSNIKEFIPILKKLGNEKLVDKYSHVYERMKEVLNKDFWDGDWYIRATDDQDNHIGSAKNTEGKIHLEGQAWPVISGVANQERGEQALNAAWQHLGTPYGLCLFLPPYSKANEGLGIISQFAPGTKENGAIFTHPNAWMLIAECILGRGDKAFELWQKTSFLERGKEPELYKVEPYVYCEFTYGPNSSHFGTGSYSWMTGSAAWFFQAALASILGIQPTLEGLKIDPCIPKSWPGFSVRRVFREATYEIKVENQSKVSHGVKEIKVDGQKLDGQIIPEYPKGSTHKVKVIM</sequence>
<dbReference type="GO" id="GO:0030246">
    <property type="term" value="F:carbohydrate binding"/>
    <property type="evidence" value="ECO:0007669"/>
    <property type="project" value="InterPro"/>
</dbReference>
<dbReference type="InterPro" id="IPR033432">
    <property type="entry name" value="GH94_catalytic"/>
</dbReference>
<feature type="domain" description="Glycosyl hydrolase 94 supersandwich" evidence="3">
    <location>
        <begin position="14"/>
        <end position="291"/>
    </location>
</feature>
<keyword evidence="1" id="KW-0328">Glycosyltransferase</keyword>
<dbReference type="EMBL" id="MHCQ01000023">
    <property type="protein sequence ID" value="OGY24511.1"/>
    <property type="molecule type" value="Genomic_DNA"/>
</dbReference>
<dbReference type="InterPro" id="IPR011013">
    <property type="entry name" value="Gal_mutarotase_sf_dom"/>
</dbReference>
<dbReference type="InterPro" id="IPR012341">
    <property type="entry name" value="6hp_glycosidase-like_sf"/>
</dbReference>
<evidence type="ECO:0000313" key="5">
    <source>
        <dbReference type="EMBL" id="OGY24511.1"/>
    </source>
</evidence>
<dbReference type="Gene3D" id="1.50.10.10">
    <property type="match status" value="1"/>
</dbReference>
<keyword evidence="2" id="KW-0808">Transferase</keyword>
<reference evidence="5 6" key="1">
    <citation type="journal article" date="2016" name="Nat. Commun.">
        <title>Thousands of microbial genomes shed light on interconnected biogeochemical processes in an aquifer system.</title>
        <authorList>
            <person name="Anantharaman K."/>
            <person name="Brown C.T."/>
            <person name="Hug L.A."/>
            <person name="Sharon I."/>
            <person name="Castelle C.J."/>
            <person name="Probst A.J."/>
            <person name="Thomas B.C."/>
            <person name="Singh A."/>
            <person name="Wilkins M.J."/>
            <person name="Karaoz U."/>
            <person name="Brodie E.L."/>
            <person name="Williams K.H."/>
            <person name="Hubbard S.S."/>
            <person name="Banfield J.F."/>
        </authorList>
    </citation>
    <scope>NUCLEOTIDE SEQUENCE [LARGE SCALE GENOMIC DNA]</scope>
</reference>
<dbReference type="AlphaFoldDB" id="A0A1G1WA60"/>
<dbReference type="Gene3D" id="2.60.420.10">
    <property type="entry name" value="Maltose phosphorylase, domain 3"/>
    <property type="match status" value="1"/>
</dbReference>
<accession>A0A1G1WA60</accession>
<dbReference type="SUPFAM" id="SSF74650">
    <property type="entry name" value="Galactose mutarotase-like"/>
    <property type="match status" value="1"/>
</dbReference>
<dbReference type="InterPro" id="IPR052047">
    <property type="entry name" value="GH94_Enzymes"/>
</dbReference>
<evidence type="ECO:0000259" key="3">
    <source>
        <dbReference type="Pfam" id="PF06165"/>
    </source>
</evidence>
<dbReference type="InterPro" id="IPR010383">
    <property type="entry name" value="Glyco_hydrolase_94_b-supersand"/>
</dbReference>
<evidence type="ECO:0000256" key="2">
    <source>
        <dbReference type="ARBA" id="ARBA00022679"/>
    </source>
</evidence>
<gene>
    <name evidence="5" type="ORF">A2Y57_01235</name>
</gene>
<dbReference type="PANTHER" id="PTHR37469">
    <property type="entry name" value="CELLOBIONIC ACID PHOSPHORYLASE-RELATED"/>
    <property type="match status" value="1"/>
</dbReference>
<dbReference type="Gene3D" id="2.70.98.40">
    <property type="entry name" value="Glycoside hydrolase, family 65, N-terminal domain"/>
    <property type="match status" value="1"/>
</dbReference>
<evidence type="ECO:0000259" key="4">
    <source>
        <dbReference type="Pfam" id="PF17167"/>
    </source>
</evidence>
<comment type="caution">
    <text evidence="5">The sequence shown here is derived from an EMBL/GenBank/DDBJ whole genome shotgun (WGS) entry which is preliminary data.</text>
</comment>
<dbReference type="Pfam" id="PF06165">
    <property type="entry name" value="GH94_b-supersand"/>
    <property type="match status" value="1"/>
</dbReference>
<evidence type="ECO:0000313" key="6">
    <source>
        <dbReference type="Proteomes" id="UP000177103"/>
    </source>
</evidence>
<dbReference type="InterPro" id="IPR008928">
    <property type="entry name" value="6-hairpin_glycosidase_sf"/>
</dbReference>
<proteinExistence type="predicted"/>
<name>A0A1G1WA60_9BACT</name>
<protein>
    <submittedName>
        <fullName evidence="5">Uncharacterized protein</fullName>
    </submittedName>
</protein>
<feature type="domain" description="Glycosyl hydrolase 94 catalytic" evidence="4">
    <location>
        <begin position="308"/>
        <end position="710"/>
    </location>
</feature>
<dbReference type="Proteomes" id="UP000177103">
    <property type="component" value="Unassembled WGS sequence"/>
</dbReference>
<dbReference type="GO" id="GO:0016757">
    <property type="term" value="F:glycosyltransferase activity"/>
    <property type="evidence" value="ECO:0007669"/>
    <property type="project" value="UniProtKB-KW"/>
</dbReference>
<dbReference type="InterPro" id="IPR037018">
    <property type="entry name" value="GH65_N"/>
</dbReference>